<dbReference type="Gene3D" id="3.40.30.10">
    <property type="entry name" value="Glutaredoxin"/>
    <property type="match status" value="1"/>
</dbReference>
<dbReference type="PANTHER" id="PTHR44051:SF8">
    <property type="entry name" value="GLUTATHIONE S-TRANSFERASE GSTA"/>
    <property type="match status" value="1"/>
</dbReference>
<gene>
    <name evidence="2" type="ORF">SAMN04487940_11069</name>
</gene>
<comment type="caution">
    <text evidence="2">The sequence shown here is derived from an EMBL/GenBank/DDBJ whole genome shotgun (WGS) entry which is preliminary data.</text>
</comment>
<dbReference type="Pfam" id="PF02798">
    <property type="entry name" value="GST_N"/>
    <property type="match status" value="1"/>
</dbReference>
<dbReference type="SUPFAM" id="SSF47616">
    <property type="entry name" value="GST C-terminal domain-like"/>
    <property type="match status" value="1"/>
</dbReference>
<evidence type="ECO:0000313" key="3">
    <source>
        <dbReference type="Proteomes" id="UP000182932"/>
    </source>
</evidence>
<dbReference type="PANTHER" id="PTHR44051">
    <property type="entry name" value="GLUTATHIONE S-TRANSFERASE-RELATED"/>
    <property type="match status" value="1"/>
</dbReference>
<dbReference type="InterPro" id="IPR004045">
    <property type="entry name" value="Glutathione_S-Trfase_N"/>
</dbReference>
<dbReference type="CDD" id="cd03046">
    <property type="entry name" value="GST_N_GTT1_like"/>
    <property type="match status" value="1"/>
</dbReference>
<dbReference type="Proteomes" id="UP000182932">
    <property type="component" value="Unassembled WGS sequence"/>
</dbReference>
<dbReference type="RefSeq" id="WP_074837216.1">
    <property type="nucleotide sequence ID" value="NZ_CATLQZ010000019.1"/>
</dbReference>
<sequence length="220" mass="25239">MIRLHHVPLARSFRVLWLMEELGLDFEVVPYSIRDGSLRRPEFKALSPAGRVPALEYGDEVLFESGAILQWLCEQHPEPGLHPAPGTAERARYLEFIAYSETIGCLVENLNLNRVFLRDPADASPVVIKLLTARLRAALGAMEARWQHDHCLASGFSAADIMFSYGFELARYYVRFDEFPRLSAYWDRLKARPGYQRAKARDGEQDLYDRDFYPLEEVGT</sequence>
<feature type="domain" description="GST N-terminal" evidence="1">
    <location>
        <begin position="1"/>
        <end position="80"/>
    </location>
</feature>
<dbReference type="SFLD" id="SFLDS00019">
    <property type="entry name" value="Glutathione_Transferase_(cytos"/>
    <property type="match status" value="1"/>
</dbReference>
<dbReference type="EMBL" id="FNYY01000010">
    <property type="protein sequence ID" value="SEJ77060.1"/>
    <property type="molecule type" value="Genomic_DNA"/>
</dbReference>
<dbReference type="SFLD" id="SFLDG01150">
    <property type="entry name" value="Main.1:_Beta-like"/>
    <property type="match status" value="1"/>
</dbReference>
<dbReference type="InterPro" id="IPR036282">
    <property type="entry name" value="Glutathione-S-Trfase_C_sf"/>
</dbReference>
<keyword evidence="3" id="KW-1185">Reference proteome</keyword>
<dbReference type="InterPro" id="IPR040079">
    <property type="entry name" value="Glutathione_S-Trfase"/>
</dbReference>
<dbReference type="SFLD" id="SFLDG00358">
    <property type="entry name" value="Main_(cytGST)"/>
    <property type="match status" value="1"/>
</dbReference>
<evidence type="ECO:0000313" key="2">
    <source>
        <dbReference type="EMBL" id="SEJ77060.1"/>
    </source>
</evidence>
<accession>A0A975WBI1</accession>
<dbReference type="AlphaFoldDB" id="A0A975WBI1"/>
<protein>
    <submittedName>
        <fullName evidence="2">Glutathione S-transferase</fullName>
    </submittedName>
</protein>
<organism evidence="2 3">
    <name type="scientific">Marinovum algicola</name>
    <dbReference type="NCBI Taxonomy" id="42444"/>
    <lineage>
        <taxon>Bacteria</taxon>
        <taxon>Pseudomonadati</taxon>
        <taxon>Pseudomonadota</taxon>
        <taxon>Alphaproteobacteria</taxon>
        <taxon>Rhodobacterales</taxon>
        <taxon>Roseobacteraceae</taxon>
        <taxon>Marinovum</taxon>
    </lineage>
</organism>
<dbReference type="GeneID" id="80819133"/>
<evidence type="ECO:0000259" key="1">
    <source>
        <dbReference type="PROSITE" id="PS50404"/>
    </source>
</evidence>
<reference evidence="2 3" key="1">
    <citation type="submission" date="2016-10" db="EMBL/GenBank/DDBJ databases">
        <authorList>
            <person name="Varghese N."/>
            <person name="Submissions S."/>
        </authorList>
    </citation>
    <scope>NUCLEOTIDE SEQUENCE [LARGE SCALE GENOMIC DNA]</scope>
    <source>
        <strain evidence="2 3">FF3</strain>
    </source>
</reference>
<name>A0A975WBI1_9RHOB</name>
<proteinExistence type="predicted"/>
<dbReference type="SUPFAM" id="SSF52833">
    <property type="entry name" value="Thioredoxin-like"/>
    <property type="match status" value="1"/>
</dbReference>
<dbReference type="Gene3D" id="1.20.1050.10">
    <property type="match status" value="1"/>
</dbReference>
<dbReference type="PROSITE" id="PS50404">
    <property type="entry name" value="GST_NTER"/>
    <property type="match status" value="1"/>
</dbReference>
<dbReference type="InterPro" id="IPR036249">
    <property type="entry name" value="Thioredoxin-like_sf"/>
</dbReference>